<evidence type="ECO:0000256" key="3">
    <source>
        <dbReference type="ARBA" id="ARBA00023274"/>
    </source>
</evidence>
<evidence type="ECO:0000313" key="5">
    <source>
        <dbReference type="EMBL" id="ELW50898.1"/>
    </source>
</evidence>
<proteinExistence type="inferred from homology"/>
<gene>
    <name evidence="5" type="ORF">TREES_T100021755</name>
</gene>
<reference evidence="6" key="1">
    <citation type="submission" date="2012-07" db="EMBL/GenBank/DDBJ databases">
        <title>Genome of the Chinese tree shrew, a rising model animal genetically related to primates.</title>
        <authorList>
            <person name="Zhang G."/>
            <person name="Fan Y."/>
            <person name="Yao Y."/>
            <person name="Huang Z."/>
        </authorList>
    </citation>
    <scope>NUCLEOTIDE SEQUENCE [LARGE SCALE GENOMIC DNA]</scope>
</reference>
<dbReference type="Pfam" id="PF00327">
    <property type="entry name" value="Ribosomal_L30"/>
    <property type="match status" value="2"/>
</dbReference>
<dbReference type="Gene3D" id="3.30.1390.20">
    <property type="entry name" value="Ribosomal protein L30, ferredoxin-like fold domain"/>
    <property type="match status" value="2"/>
</dbReference>
<dbReference type="PANTHER" id="PTHR11524">
    <property type="entry name" value="60S RIBOSOMAL PROTEIN L7"/>
    <property type="match status" value="1"/>
</dbReference>
<dbReference type="FunFam" id="3.30.1390.20:FF:000004">
    <property type="entry name" value="60S ribosomal protein L7"/>
    <property type="match status" value="2"/>
</dbReference>
<dbReference type="GO" id="GO:0022625">
    <property type="term" value="C:cytosolic large ribosomal subunit"/>
    <property type="evidence" value="ECO:0007669"/>
    <property type="project" value="TreeGrafter"/>
</dbReference>
<dbReference type="InterPro" id="IPR039699">
    <property type="entry name" value="Ribosomal_uL30"/>
</dbReference>
<comment type="similarity">
    <text evidence="1">Belongs to the universal ribosomal protein uL30 family.</text>
</comment>
<name>L9JKJ8_TUPCH</name>
<dbReference type="GO" id="GO:0000463">
    <property type="term" value="P:maturation of LSU-rRNA from tricistronic rRNA transcript (SSU-rRNA, 5.8S rRNA, LSU-rRNA)"/>
    <property type="evidence" value="ECO:0007669"/>
    <property type="project" value="TreeGrafter"/>
</dbReference>
<accession>L9JKJ8</accession>
<dbReference type="EMBL" id="KB320975">
    <property type="protein sequence ID" value="ELW50898.1"/>
    <property type="molecule type" value="Genomic_DNA"/>
</dbReference>
<dbReference type="GO" id="GO:0003723">
    <property type="term" value="F:RNA binding"/>
    <property type="evidence" value="ECO:0007669"/>
    <property type="project" value="TreeGrafter"/>
</dbReference>
<evidence type="ECO:0000259" key="4">
    <source>
        <dbReference type="Pfam" id="PF00327"/>
    </source>
</evidence>
<reference evidence="6" key="2">
    <citation type="journal article" date="2013" name="Nat. Commun.">
        <title>Genome of the Chinese tree shrew.</title>
        <authorList>
            <person name="Fan Y."/>
            <person name="Huang Z.Y."/>
            <person name="Cao C.C."/>
            <person name="Chen C.S."/>
            <person name="Chen Y.X."/>
            <person name="Fan D.D."/>
            <person name="He J."/>
            <person name="Hou H.L."/>
            <person name="Hu L."/>
            <person name="Hu X.T."/>
            <person name="Jiang X.T."/>
            <person name="Lai R."/>
            <person name="Lang Y.S."/>
            <person name="Liang B."/>
            <person name="Liao S.G."/>
            <person name="Mu D."/>
            <person name="Ma Y.Y."/>
            <person name="Niu Y.Y."/>
            <person name="Sun X.Q."/>
            <person name="Xia J.Q."/>
            <person name="Xiao J."/>
            <person name="Xiong Z.Q."/>
            <person name="Xu L."/>
            <person name="Yang L."/>
            <person name="Zhang Y."/>
            <person name="Zhao W."/>
            <person name="Zhao X.D."/>
            <person name="Zheng Y.T."/>
            <person name="Zhou J.M."/>
            <person name="Zhu Y.B."/>
            <person name="Zhang G.J."/>
            <person name="Wang J."/>
            <person name="Yao Y.G."/>
        </authorList>
    </citation>
    <scope>NUCLEOTIDE SEQUENCE [LARGE SCALE GENOMIC DNA]</scope>
</reference>
<feature type="domain" description="Large ribosomal subunit protein uL30-like ferredoxin-like fold" evidence="4">
    <location>
        <begin position="17"/>
        <end position="67"/>
    </location>
</feature>
<protein>
    <submittedName>
        <fullName evidence="5">60S ribosomal protein L7</fullName>
    </submittedName>
</protein>
<dbReference type="STRING" id="246437.L9JKJ8"/>
<sequence>MARKAGIFYVPAEPKLAFVIRIRDFNGVNPKIQKVLQLLCLLQIIDGIFVKLYKASIKMLRIVEPLIAWEYPNLKMARKAGIFYVPAEPKLAFVIRIRDFNGVNPKIQKVLQLLCLLQIIDGIFVKLYKASIKMLRIVEPLIAWEYPNLKSVNELIYKCGYSKINKKLIALTNNFVCLISW</sequence>
<organism evidence="5 6">
    <name type="scientific">Tupaia chinensis</name>
    <name type="common">Chinese tree shrew</name>
    <name type="synonym">Tupaia belangeri chinensis</name>
    <dbReference type="NCBI Taxonomy" id="246437"/>
    <lineage>
        <taxon>Eukaryota</taxon>
        <taxon>Metazoa</taxon>
        <taxon>Chordata</taxon>
        <taxon>Craniata</taxon>
        <taxon>Vertebrata</taxon>
        <taxon>Euteleostomi</taxon>
        <taxon>Mammalia</taxon>
        <taxon>Eutheria</taxon>
        <taxon>Euarchontoglires</taxon>
        <taxon>Scandentia</taxon>
        <taxon>Tupaiidae</taxon>
        <taxon>Tupaia</taxon>
    </lineage>
</organism>
<evidence type="ECO:0000256" key="2">
    <source>
        <dbReference type="ARBA" id="ARBA00022980"/>
    </source>
</evidence>
<evidence type="ECO:0000256" key="1">
    <source>
        <dbReference type="ARBA" id="ARBA00007594"/>
    </source>
</evidence>
<evidence type="ECO:0000313" key="6">
    <source>
        <dbReference type="Proteomes" id="UP000011518"/>
    </source>
</evidence>
<dbReference type="AlphaFoldDB" id="L9JKJ8"/>
<feature type="domain" description="Large ribosomal subunit protein uL30-like ferredoxin-like fold" evidence="4">
    <location>
        <begin position="92"/>
        <end position="142"/>
    </location>
</feature>
<keyword evidence="3" id="KW-0687">Ribonucleoprotein</keyword>
<dbReference type="InParanoid" id="L9JKJ8"/>
<dbReference type="InterPro" id="IPR016082">
    <property type="entry name" value="Ribosomal_uL30_ferredoxin-like"/>
</dbReference>
<dbReference type="PANTHER" id="PTHR11524:SF12">
    <property type="entry name" value="LARGE RIBOSOMAL SUBUNIT PROTEIN UL30"/>
    <property type="match status" value="1"/>
</dbReference>
<dbReference type="GO" id="GO:0003735">
    <property type="term" value="F:structural constituent of ribosome"/>
    <property type="evidence" value="ECO:0007669"/>
    <property type="project" value="TreeGrafter"/>
</dbReference>
<dbReference type="InterPro" id="IPR036919">
    <property type="entry name" value="Ribo_uL30_ferredoxin-like_sf"/>
</dbReference>
<dbReference type="SUPFAM" id="SSF55129">
    <property type="entry name" value="Ribosomal protein L30p/L7e"/>
    <property type="match status" value="2"/>
</dbReference>
<keyword evidence="2 5" id="KW-0689">Ribosomal protein</keyword>
<dbReference type="Proteomes" id="UP000011518">
    <property type="component" value="Unassembled WGS sequence"/>
</dbReference>
<keyword evidence="6" id="KW-1185">Reference proteome</keyword>